<feature type="non-terminal residue" evidence="2">
    <location>
        <position position="1"/>
    </location>
</feature>
<dbReference type="OrthoDB" id="417688at2759"/>
<gene>
    <name evidence="2" type="ORF">SNEC2469_LOCUS21677</name>
</gene>
<keyword evidence="1" id="KW-0812">Transmembrane</keyword>
<name>A0A812XWM1_9DINO</name>
<keyword evidence="1" id="KW-1133">Transmembrane helix</keyword>
<dbReference type="Proteomes" id="UP000601435">
    <property type="component" value="Unassembled WGS sequence"/>
</dbReference>
<dbReference type="PANTHER" id="PTHR11319:SF35">
    <property type="entry name" value="OUTER MEMBRANE PROTEIN PMPC-RELATED"/>
    <property type="match status" value="1"/>
</dbReference>
<protein>
    <submittedName>
        <fullName evidence="2">Uncharacterized protein</fullName>
    </submittedName>
</protein>
<evidence type="ECO:0000313" key="2">
    <source>
        <dbReference type="EMBL" id="CAE7747996.1"/>
    </source>
</evidence>
<accession>A0A812XWM1</accession>
<feature type="transmembrane region" description="Helical" evidence="1">
    <location>
        <begin position="872"/>
        <end position="889"/>
    </location>
</feature>
<proteinExistence type="predicted"/>
<sequence>ACDGGVLRLAARRYDERTIIAAPLAFLESGWLTGTLVFDHGGFAWNESCVAAVATVTISGDVVFRNCHSQSTGGALRTVKARFADHGLVAQVSGRLHFENCSANYRGGAISAWNVELHGQEVNFTNCRSDMGRGGAIYAQSSVNVTAPYATFQSCEARSGAAIWSDGSLVLKGWSMTFENCDCVQGPRTRTTAVLRAGFRQPTLLMNTRISKSWCHFGIDATGSVFLHVQWCIFAWLKVGAIVADFAVDVNIEHASFQNSVRFLKARSVQRVRLQSVYVFCTPPSRTRCIDLDFQTEGAQIQFDDVQLHHRISAHLGGDSVVLHFPIDALWRPGSANPMDLTCSPGSYPEFSLTDEDHWEVKTVPSRSKMDCSTLLPAGSAGCCMTFGGAGHVMNNSVHRLDLACTTSFPCLCLDAFCNSCTVRSRMRVFRATCSPCEYGTVSPASIHMPLVFTNIALGAGPYKRIKNSCIDCATLAESVDALIACARGEIEVPRGVMVTLHSLQESDDRQKMWAWRCPNPSACPGQKHQLGGYGLEDQCSPGHAEGIAGCVACDSGYGRKINDPFVCQQCPPKSFQWLLLALKHVGLFGVGMMSAQRARRRTSVIFKIMVSFGTACNCILQAVSSLEEYHTAKVSLRSYIGLTEAATSATSLYSQSYECLFPEWHFDFYRLAMLDVSPPLLLLLSCWIWTWVASHCGFRHPEVVMIQGTLVLGNAYMANVCAGFAKPLSCFQMSKSHHNGKALQRNSFIVWEECRPLHAQAIAGVGIFVCILLVPVYWLEMIRRSHDWHSASRRKIMGFLVSHYRPGVEWWELVPLLRKVLLLQVRVFSPPSYAASTNLTLTLAVLVSSLLLHVVVWPYEDVYLNRIEGSALAASVTALLLASLAVTQEWDKREALTMRYLISLCIVLVIGTMMLMVLLIGSLVEQVQNRRRRRDVALTVEMETCSSENGPSVSEM</sequence>
<dbReference type="InterPro" id="IPR011050">
    <property type="entry name" value="Pectin_lyase_fold/virulence"/>
</dbReference>
<comment type="caution">
    <text evidence="2">The sequence shown here is derived from an EMBL/GenBank/DDBJ whole genome shotgun (WGS) entry which is preliminary data.</text>
</comment>
<feature type="transmembrane region" description="Helical" evidence="1">
    <location>
        <begin position="840"/>
        <end position="860"/>
    </location>
</feature>
<organism evidence="2 3">
    <name type="scientific">Symbiodinium necroappetens</name>
    <dbReference type="NCBI Taxonomy" id="1628268"/>
    <lineage>
        <taxon>Eukaryota</taxon>
        <taxon>Sar</taxon>
        <taxon>Alveolata</taxon>
        <taxon>Dinophyceae</taxon>
        <taxon>Suessiales</taxon>
        <taxon>Symbiodiniaceae</taxon>
        <taxon>Symbiodinium</taxon>
    </lineage>
</organism>
<dbReference type="AlphaFoldDB" id="A0A812XWM1"/>
<keyword evidence="1" id="KW-0472">Membrane</keyword>
<keyword evidence="3" id="KW-1185">Reference proteome</keyword>
<feature type="transmembrane region" description="Helical" evidence="1">
    <location>
        <begin position="762"/>
        <end position="780"/>
    </location>
</feature>
<evidence type="ECO:0000313" key="3">
    <source>
        <dbReference type="Proteomes" id="UP000601435"/>
    </source>
</evidence>
<feature type="transmembrane region" description="Helical" evidence="1">
    <location>
        <begin position="681"/>
        <end position="699"/>
    </location>
</feature>
<evidence type="ECO:0000256" key="1">
    <source>
        <dbReference type="SAM" id="Phobius"/>
    </source>
</evidence>
<feature type="transmembrane region" description="Helical" evidence="1">
    <location>
        <begin position="901"/>
        <end position="925"/>
    </location>
</feature>
<reference evidence="2" key="1">
    <citation type="submission" date="2021-02" db="EMBL/GenBank/DDBJ databases">
        <authorList>
            <person name="Dougan E. K."/>
            <person name="Rhodes N."/>
            <person name="Thang M."/>
            <person name="Chan C."/>
        </authorList>
    </citation>
    <scope>NUCLEOTIDE SEQUENCE</scope>
</reference>
<feature type="transmembrane region" description="Helical" evidence="1">
    <location>
        <begin position="575"/>
        <end position="593"/>
    </location>
</feature>
<dbReference type="SUPFAM" id="SSF51126">
    <property type="entry name" value="Pectin lyase-like"/>
    <property type="match status" value="1"/>
</dbReference>
<dbReference type="PANTHER" id="PTHR11319">
    <property type="entry name" value="G PROTEIN-COUPLED RECEPTOR-RELATED"/>
    <property type="match status" value="1"/>
</dbReference>
<dbReference type="EMBL" id="CAJNJA010038517">
    <property type="protein sequence ID" value="CAE7747996.1"/>
    <property type="molecule type" value="Genomic_DNA"/>
</dbReference>